<dbReference type="AlphaFoldDB" id="A0A0N0CVA1"/>
<dbReference type="EMBL" id="LGCI01000010">
    <property type="protein sequence ID" value="KOY81324.1"/>
    <property type="molecule type" value="Genomic_DNA"/>
</dbReference>
<dbReference type="PATRIC" id="fig|33935.3.peg.2734"/>
<dbReference type="Proteomes" id="UP000037977">
    <property type="component" value="Unassembled WGS sequence"/>
</dbReference>
<comment type="caution">
    <text evidence="1">The sequence shown here is derived from an EMBL/GenBank/DDBJ whole genome shotgun (WGS) entry which is preliminary data.</text>
</comment>
<proteinExistence type="predicted"/>
<name>A0A0N0CVA1_9BACI</name>
<sequence length="88" mass="9493">MNTYAELYGNIKKGSLKDDPDNKLMAARAFADDTVYGAVSNFTKEGDAMDKFLGNHMSSLANTELYETASQIASTFNNSAVGITMPSL</sequence>
<evidence type="ECO:0000313" key="2">
    <source>
        <dbReference type="Proteomes" id="UP000037977"/>
    </source>
</evidence>
<reference evidence="1 2" key="1">
    <citation type="submission" date="2015-07" db="EMBL/GenBank/DDBJ databases">
        <title>Genome sequencing project for genomic taxonomy and phylogenomics of Bacillus-like bacteria.</title>
        <authorList>
            <person name="Liu B."/>
            <person name="Wang J."/>
            <person name="Zhu Y."/>
            <person name="Liu G."/>
            <person name="Chen Q."/>
            <person name="Chen Z."/>
            <person name="Che J."/>
            <person name="Ge C."/>
            <person name="Shi H."/>
            <person name="Pan Z."/>
            <person name="Liu X."/>
        </authorList>
    </citation>
    <scope>NUCLEOTIDE SEQUENCE [LARGE SCALE GENOMIC DNA]</scope>
    <source>
        <strain evidence="1 2">DSM 54</strain>
    </source>
</reference>
<protein>
    <submittedName>
        <fullName evidence="1">Uncharacterized protein</fullName>
    </submittedName>
</protein>
<gene>
    <name evidence="1" type="ORF">ADM90_19540</name>
</gene>
<accession>A0A0N0CVA1</accession>
<keyword evidence="2" id="KW-1185">Reference proteome</keyword>
<dbReference type="STRING" id="33935.ADM90_19540"/>
<organism evidence="1 2">
    <name type="scientific">Lysinibacillus macroides</name>
    <dbReference type="NCBI Taxonomy" id="33935"/>
    <lineage>
        <taxon>Bacteria</taxon>
        <taxon>Bacillati</taxon>
        <taxon>Bacillota</taxon>
        <taxon>Bacilli</taxon>
        <taxon>Bacillales</taxon>
        <taxon>Bacillaceae</taxon>
        <taxon>Lysinibacillus</taxon>
    </lineage>
</organism>
<evidence type="ECO:0000313" key="1">
    <source>
        <dbReference type="EMBL" id="KOY81324.1"/>
    </source>
</evidence>